<dbReference type="CDD" id="cd04216">
    <property type="entry name" value="Phytocyanin"/>
    <property type="match status" value="1"/>
</dbReference>
<name>A0ABD1W2L3_9LAMI</name>
<keyword evidence="4" id="KW-0479">Metal-binding</keyword>
<evidence type="ECO:0000256" key="7">
    <source>
        <dbReference type="ARBA" id="ARBA00022989"/>
    </source>
</evidence>
<dbReference type="PROSITE" id="PS51485">
    <property type="entry name" value="PHYTOCYANIN"/>
    <property type="match status" value="1"/>
</dbReference>
<keyword evidence="2" id="KW-0813">Transport</keyword>
<dbReference type="SUPFAM" id="SSF49503">
    <property type="entry name" value="Cupredoxins"/>
    <property type="match status" value="1"/>
</dbReference>
<evidence type="ECO:0000256" key="5">
    <source>
        <dbReference type="ARBA" id="ARBA00022729"/>
    </source>
</evidence>
<evidence type="ECO:0000256" key="4">
    <source>
        <dbReference type="ARBA" id="ARBA00022723"/>
    </source>
</evidence>
<reference evidence="15" key="1">
    <citation type="submission" date="2024-07" db="EMBL/GenBank/DDBJ databases">
        <title>Two chromosome-level genome assemblies of Korean endemic species Abeliophyllum distichum and Forsythia ovata (Oleaceae).</title>
        <authorList>
            <person name="Jang H."/>
        </authorList>
    </citation>
    <scope>NUCLEOTIDE SEQUENCE [LARGE SCALE GENOMIC DNA]</scope>
</reference>
<keyword evidence="5 12" id="KW-0732">Signal</keyword>
<dbReference type="InterPro" id="IPR003245">
    <property type="entry name" value="Phytocyanin_dom"/>
</dbReference>
<dbReference type="GO" id="GO:0016020">
    <property type="term" value="C:membrane"/>
    <property type="evidence" value="ECO:0007669"/>
    <property type="project" value="UniProtKB-SubCell"/>
</dbReference>
<dbReference type="AlphaFoldDB" id="A0ABD1W2L3"/>
<evidence type="ECO:0000256" key="10">
    <source>
        <dbReference type="ARBA" id="ARBA00023157"/>
    </source>
</evidence>
<evidence type="ECO:0000256" key="1">
    <source>
        <dbReference type="ARBA" id="ARBA00004479"/>
    </source>
</evidence>
<dbReference type="FunFam" id="2.60.40.420:FF:000067">
    <property type="entry name" value="Cupredoxin superfamily protein"/>
    <property type="match status" value="1"/>
</dbReference>
<accession>A0ABD1W2L3</accession>
<evidence type="ECO:0000259" key="13">
    <source>
        <dbReference type="PROSITE" id="PS51485"/>
    </source>
</evidence>
<keyword evidence="10" id="KW-1015">Disulfide bond</keyword>
<evidence type="ECO:0000256" key="6">
    <source>
        <dbReference type="ARBA" id="ARBA00022982"/>
    </source>
</evidence>
<dbReference type="PANTHER" id="PTHR33021:SF408">
    <property type="entry name" value="PHYTOCYANIN DOMAIN-CONTAINING PROTEIN"/>
    <property type="match status" value="1"/>
</dbReference>
<evidence type="ECO:0000256" key="8">
    <source>
        <dbReference type="ARBA" id="ARBA00023008"/>
    </source>
</evidence>
<evidence type="ECO:0000313" key="14">
    <source>
        <dbReference type="EMBL" id="KAL2543898.1"/>
    </source>
</evidence>
<evidence type="ECO:0000256" key="12">
    <source>
        <dbReference type="SAM" id="SignalP"/>
    </source>
</evidence>
<keyword evidence="9" id="KW-0472">Membrane</keyword>
<evidence type="ECO:0000256" key="11">
    <source>
        <dbReference type="ARBA" id="ARBA00023180"/>
    </source>
</evidence>
<organism evidence="14 15">
    <name type="scientific">Forsythia ovata</name>
    <dbReference type="NCBI Taxonomy" id="205694"/>
    <lineage>
        <taxon>Eukaryota</taxon>
        <taxon>Viridiplantae</taxon>
        <taxon>Streptophyta</taxon>
        <taxon>Embryophyta</taxon>
        <taxon>Tracheophyta</taxon>
        <taxon>Spermatophyta</taxon>
        <taxon>Magnoliopsida</taxon>
        <taxon>eudicotyledons</taxon>
        <taxon>Gunneridae</taxon>
        <taxon>Pentapetalae</taxon>
        <taxon>asterids</taxon>
        <taxon>lamiids</taxon>
        <taxon>Lamiales</taxon>
        <taxon>Oleaceae</taxon>
        <taxon>Forsythieae</taxon>
        <taxon>Forsythia</taxon>
    </lineage>
</organism>
<feature type="signal peptide" evidence="12">
    <location>
        <begin position="1"/>
        <end position="21"/>
    </location>
</feature>
<keyword evidence="15" id="KW-1185">Reference proteome</keyword>
<keyword evidence="8" id="KW-0186">Copper</keyword>
<evidence type="ECO:0000313" key="15">
    <source>
        <dbReference type="Proteomes" id="UP001604277"/>
    </source>
</evidence>
<dbReference type="Proteomes" id="UP001604277">
    <property type="component" value="Unassembled WGS sequence"/>
</dbReference>
<dbReference type="GO" id="GO:0046872">
    <property type="term" value="F:metal ion binding"/>
    <property type="evidence" value="ECO:0007669"/>
    <property type="project" value="UniProtKB-KW"/>
</dbReference>
<dbReference type="Gene3D" id="2.60.40.420">
    <property type="entry name" value="Cupredoxins - blue copper proteins"/>
    <property type="match status" value="1"/>
</dbReference>
<comment type="caution">
    <text evidence="14">The sequence shown here is derived from an EMBL/GenBank/DDBJ whole genome shotgun (WGS) entry which is preliminary data.</text>
</comment>
<dbReference type="PANTHER" id="PTHR33021">
    <property type="entry name" value="BLUE COPPER PROTEIN"/>
    <property type="match status" value="1"/>
</dbReference>
<feature type="domain" description="Phytocyanin" evidence="13">
    <location>
        <begin position="22"/>
        <end position="121"/>
    </location>
</feature>
<keyword evidence="11" id="KW-0325">Glycoprotein</keyword>
<sequence length="162" mass="17024">MASKVFLIAILVTTIAAPSLATDYMVGDDAGWKVGVNYTAWAAGKEFYIGDTLMFMYQKGSENVLKVNATEFQQCLASNTSGALTSGNDIVTLAKPGKRWYISGVDDHCSKGVKLVVTVSEAPAPTPVPTLTPGSSGASELSPLKSCAWILAALAVFKMILA</sequence>
<keyword evidence="6" id="KW-0249">Electron transport</keyword>
<evidence type="ECO:0000256" key="9">
    <source>
        <dbReference type="ARBA" id="ARBA00023136"/>
    </source>
</evidence>
<evidence type="ECO:0000256" key="3">
    <source>
        <dbReference type="ARBA" id="ARBA00022692"/>
    </source>
</evidence>
<protein>
    <submittedName>
        <fullName evidence="14">Uclacyanin 1</fullName>
    </submittedName>
</protein>
<evidence type="ECO:0000256" key="2">
    <source>
        <dbReference type="ARBA" id="ARBA00022448"/>
    </source>
</evidence>
<dbReference type="InterPro" id="IPR008972">
    <property type="entry name" value="Cupredoxin"/>
</dbReference>
<dbReference type="Pfam" id="PF02298">
    <property type="entry name" value="Cu_bind_like"/>
    <property type="match status" value="1"/>
</dbReference>
<gene>
    <name evidence="14" type="ORF">Fot_13131</name>
</gene>
<dbReference type="InterPro" id="IPR039391">
    <property type="entry name" value="Phytocyanin-like"/>
</dbReference>
<keyword evidence="7" id="KW-1133">Transmembrane helix</keyword>
<proteinExistence type="predicted"/>
<dbReference type="EMBL" id="JBFOLJ010000004">
    <property type="protein sequence ID" value="KAL2543898.1"/>
    <property type="molecule type" value="Genomic_DNA"/>
</dbReference>
<keyword evidence="3" id="KW-0812">Transmembrane</keyword>
<feature type="chain" id="PRO_5044760619" evidence="12">
    <location>
        <begin position="22"/>
        <end position="162"/>
    </location>
</feature>
<dbReference type="GO" id="GO:0009610">
    <property type="term" value="P:response to symbiotic fungus"/>
    <property type="evidence" value="ECO:0007669"/>
    <property type="project" value="UniProtKB-ARBA"/>
</dbReference>
<comment type="subcellular location">
    <subcellularLocation>
        <location evidence="1">Membrane</location>
        <topology evidence="1">Single-pass type I membrane protein</topology>
    </subcellularLocation>
</comment>